<dbReference type="GO" id="GO:0004803">
    <property type="term" value="F:transposase activity"/>
    <property type="evidence" value="ECO:0007669"/>
    <property type="project" value="InterPro"/>
</dbReference>
<dbReference type="RefSeq" id="WP_015799253.1">
    <property type="nucleotide sequence ID" value="NC_013124.1"/>
</dbReference>
<keyword evidence="4" id="KW-1185">Reference proteome</keyword>
<dbReference type="KEGG" id="afo:Afer_1863"/>
<organism evidence="2 4">
    <name type="scientific">Acidimicrobium ferrooxidans (strain DSM 10331 / JCM 15462 / NBRC 103882 / ICP)</name>
    <dbReference type="NCBI Taxonomy" id="525909"/>
    <lineage>
        <taxon>Bacteria</taxon>
        <taxon>Bacillati</taxon>
        <taxon>Actinomycetota</taxon>
        <taxon>Acidimicrobiia</taxon>
        <taxon>Acidimicrobiales</taxon>
        <taxon>Acidimicrobiaceae</taxon>
        <taxon>Acidimicrobium</taxon>
    </lineage>
</organism>
<sequence length="106" mass="12377">MGTSRRKFTLEYRTEAAHRVIDSGRSVPEVARELAIGEHNLYRWVREERRRIEAANATGSPPLTAQERTELIRLRRELEELRKDNEFLGKAAAYFAAKPPRKRDSR</sequence>
<accession>C7M1C8</accession>
<dbReference type="eggNOG" id="COG2963">
    <property type="taxonomic scope" value="Bacteria"/>
</dbReference>
<dbReference type="OrthoDB" id="52928at2"/>
<dbReference type="Gene3D" id="1.10.10.60">
    <property type="entry name" value="Homeodomain-like"/>
    <property type="match status" value="1"/>
</dbReference>
<dbReference type="STRING" id="525909.Afer_1863"/>
<feature type="coiled-coil region" evidence="1">
    <location>
        <begin position="64"/>
        <end position="91"/>
    </location>
</feature>
<dbReference type="PANTHER" id="PTHR33215:SF13">
    <property type="entry name" value="PROTEIN DISTAL ANTENNA"/>
    <property type="match status" value="1"/>
</dbReference>
<dbReference type="InterPro" id="IPR009057">
    <property type="entry name" value="Homeodomain-like_sf"/>
</dbReference>
<dbReference type="GO" id="GO:0006313">
    <property type="term" value="P:DNA transposition"/>
    <property type="evidence" value="ECO:0007669"/>
    <property type="project" value="InterPro"/>
</dbReference>
<evidence type="ECO:0000313" key="3">
    <source>
        <dbReference type="EMBL" id="ACU54800.1"/>
    </source>
</evidence>
<dbReference type="HOGENOM" id="CLU_027402_33_0_11"/>
<gene>
    <name evidence="2" type="ordered locus">Afer_1863</name>
    <name evidence="3" type="ordered locus">Afer_1894</name>
</gene>
<dbReference type="EMBL" id="CP001631">
    <property type="protein sequence ID" value="ACU54776.1"/>
    <property type="molecule type" value="Genomic_DNA"/>
</dbReference>
<dbReference type="PANTHER" id="PTHR33215">
    <property type="entry name" value="PROTEIN DISTAL ANTENNA"/>
    <property type="match status" value="1"/>
</dbReference>
<evidence type="ECO:0000313" key="2">
    <source>
        <dbReference type="EMBL" id="ACU54776.1"/>
    </source>
</evidence>
<dbReference type="AlphaFoldDB" id="C7M1C8"/>
<dbReference type="Proteomes" id="UP000000771">
    <property type="component" value="Chromosome"/>
</dbReference>
<reference evidence="2 4" key="1">
    <citation type="journal article" date="2009" name="Stand. Genomic Sci.">
        <title>Complete genome sequence of Acidimicrobium ferrooxidans type strain (ICP).</title>
        <authorList>
            <person name="Clum A."/>
            <person name="Nolan M."/>
            <person name="Lang E."/>
            <person name="Glavina Del Rio T."/>
            <person name="Tice H."/>
            <person name="Copeland A."/>
            <person name="Cheng J.F."/>
            <person name="Lucas S."/>
            <person name="Chen F."/>
            <person name="Bruce D."/>
            <person name="Goodwin L."/>
            <person name="Pitluck S."/>
            <person name="Ivanova N."/>
            <person name="Mavrommatis K."/>
            <person name="Mikhailova N."/>
            <person name="Pati A."/>
            <person name="Chen A."/>
            <person name="Palaniappan K."/>
            <person name="Goker M."/>
            <person name="Spring S."/>
            <person name="Land M."/>
            <person name="Hauser L."/>
            <person name="Chang Y.J."/>
            <person name="Jeffries C.C."/>
            <person name="Chain P."/>
            <person name="Bristow J."/>
            <person name="Eisen J.A."/>
            <person name="Markowitz V."/>
            <person name="Hugenholtz P."/>
            <person name="Kyrpides N.C."/>
            <person name="Klenk H.P."/>
            <person name="Lapidus A."/>
        </authorList>
    </citation>
    <scope>NUCLEOTIDE SEQUENCE [LARGE SCALE GENOMIC DNA]</scope>
    <source>
        <strain evidence="2">DSM 10331</strain>
        <strain evidence="4">DSM 10331 / JCM 15462 / NBRC 103882 / ICP</strain>
    </source>
</reference>
<dbReference type="Pfam" id="PF01527">
    <property type="entry name" value="HTH_Tnp_1"/>
    <property type="match status" value="1"/>
</dbReference>
<evidence type="ECO:0000313" key="4">
    <source>
        <dbReference type="Proteomes" id="UP000000771"/>
    </source>
</evidence>
<keyword evidence="1" id="KW-0175">Coiled coil</keyword>
<dbReference type="KEGG" id="afo:Afer_1894"/>
<reference evidence="2" key="2">
    <citation type="submission" date="2009-05" db="EMBL/GenBank/DDBJ databases">
        <title>The complete genome of Acidimicrobium ferrooxidans DSM 10331.</title>
        <authorList>
            <consortium name="US DOE Joint Genome Institute (JGI-PGF)"/>
            <person name="Lucas S."/>
            <person name="Copeland A."/>
            <person name="Lapidus A."/>
            <person name="Glavina del Rio T."/>
            <person name="Dalin E."/>
            <person name="Tice H."/>
            <person name="Bruce D."/>
            <person name="Goodwin L."/>
            <person name="Pitluck S."/>
            <person name="Kyrpides N."/>
            <person name="Mavromatis K."/>
            <person name="Mikhailova N."/>
            <person name="Clum A."/>
            <person name="Larimer F."/>
            <person name="Land M."/>
            <person name="Hauser L."/>
            <person name="Markowitz V."/>
            <person name="Cheng J.-F."/>
            <person name="Hugenholtz P."/>
            <person name="Woyke T."/>
            <person name="Wu D."/>
            <person name="Lang E."/>
            <person name="Spring S."/>
            <person name="Klenk H.-P."/>
            <person name="Eisen J.A."/>
        </authorList>
    </citation>
    <scope>NUCLEOTIDE SEQUENCE</scope>
    <source>
        <strain>DSM 10331</strain>
    </source>
</reference>
<protein>
    <submittedName>
        <fullName evidence="2">Transposase IS3/IS911 family protein</fullName>
    </submittedName>
</protein>
<proteinExistence type="predicted"/>
<dbReference type="GO" id="GO:0003677">
    <property type="term" value="F:DNA binding"/>
    <property type="evidence" value="ECO:0007669"/>
    <property type="project" value="InterPro"/>
</dbReference>
<dbReference type="InterPro" id="IPR051839">
    <property type="entry name" value="RD_transcriptional_regulator"/>
</dbReference>
<dbReference type="EMBL" id="CP001631">
    <property type="protein sequence ID" value="ACU54800.1"/>
    <property type="molecule type" value="Genomic_DNA"/>
</dbReference>
<evidence type="ECO:0000256" key="1">
    <source>
        <dbReference type="SAM" id="Coils"/>
    </source>
</evidence>
<dbReference type="SUPFAM" id="SSF46689">
    <property type="entry name" value="Homeodomain-like"/>
    <property type="match status" value="1"/>
</dbReference>
<dbReference type="InterPro" id="IPR002514">
    <property type="entry name" value="Transposase_8"/>
</dbReference>
<name>C7M1C8_ACIFD</name>